<dbReference type="Proteomes" id="UP000683507">
    <property type="component" value="Chromosome"/>
</dbReference>
<dbReference type="PANTHER" id="PTHR12599">
    <property type="entry name" value="PTERIN-4-ALPHA-CARBINOLAMINE DEHYDRATASE"/>
    <property type="match status" value="1"/>
</dbReference>
<dbReference type="Gene3D" id="3.30.1360.20">
    <property type="entry name" value="Transcriptional coactivator/pterin dehydratase"/>
    <property type="match status" value="1"/>
</dbReference>
<evidence type="ECO:0000256" key="3">
    <source>
        <dbReference type="ARBA" id="ARBA00013252"/>
    </source>
</evidence>
<dbReference type="RefSeq" id="WP_258541816.1">
    <property type="nucleotide sequence ID" value="NZ_OU015584.1"/>
</dbReference>
<protein>
    <recommendedName>
        <fullName evidence="3">4a-hydroxytetrahydrobiopterin dehydratase</fullName>
        <ecNumber evidence="3">4.2.1.96</ecNumber>
    </recommendedName>
</protein>
<dbReference type="EC" id="4.2.1.96" evidence="3"/>
<dbReference type="GO" id="GO:0008124">
    <property type="term" value="F:4-alpha-hydroxytetrahydrobiopterin dehydratase activity"/>
    <property type="evidence" value="ECO:0007669"/>
    <property type="project" value="UniProtKB-EC"/>
</dbReference>
<dbReference type="Pfam" id="PF01329">
    <property type="entry name" value="Pterin_4a"/>
    <property type="match status" value="1"/>
</dbReference>
<evidence type="ECO:0000256" key="1">
    <source>
        <dbReference type="ARBA" id="ARBA00001554"/>
    </source>
</evidence>
<evidence type="ECO:0000256" key="4">
    <source>
        <dbReference type="ARBA" id="ARBA00023239"/>
    </source>
</evidence>
<comment type="catalytic activity">
    <reaction evidence="1">
        <text>(4aS,6R)-4a-hydroxy-L-erythro-5,6,7,8-tetrahydrobiopterin = (6R)-L-erythro-6,7-dihydrobiopterin + H2O</text>
        <dbReference type="Rhea" id="RHEA:11920"/>
        <dbReference type="ChEBI" id="CHEBI:15377"/>
        <dbReference type="ChEBI" id="CHEBI:15642"/>
        <dbReference type="ChEBI" id="CHEBI:43120"/>
        <dbReference type="EC" id="4.2.1.96"/>
    </reaction>
</comment>
<gene>
    <name evidence="5" type="ORF">CRYO30217_01619</name>
</gene>
<dbReference type="EMBL" id="OU015584">
    <property type="protein sequence ID" value="CAG5081396.1"/>
    <property type="molecule type" value="Genomic_DNA"/>
</dbReference>
<dbReference type="AlphaFoldDB" id="A0A916JLQ4"/>
<dbReference type="InterPro" id="IPR036428">
    <property type="entry name" value="PCD_sf"/>
</dbReference>
<dbReference type="CDD" id="cd00488">
    <property type="entry name" value="PCD_DCoH"/>
    <property type="match status" value="1"/>
</dbReference>
<accession>A0A916JLQ4</accession>
<name>A0A916JLQ4_9FLAO</name>
<keyword evidence="4 5" id="KW-0456">Lyase</keyword>
<reference evidence="5" key="1">
    <citation type="submission" date="2021-04" db="EMBL/GenBank/DDBJ databases">
        <authorList>
            <person name="Rodrigo-Torres L."/>
            <person name="Arahal R. D."/>
            <person name="Lucena T."/>
        </authorList>
    </citation>
    <scope>NUCLEOTIDE SEQUENCE</scope>
    <source>
        <strain evidence="5">AS29M-1</strain>
    </source>
</reference>
<dbReference type="InterPro" id="IPR001533">
    <property type="entry name" value="Pterin_deHydtase"/>
</dbReference>
<keyword evidence="6" id="KW-1185">Reference proteome</keyword>
<sequence length="82" mass="9590">MISWKVKNDYLVKTFELSSFTECVDLLNEVTDIAEELQHHPDVSIKDYKYITFKLRTHDADAVTDQDWQLAKAIDDLQRSLS</sequence>
<evidence type="ECO:0000313" key="5">
    <source>
        <dbReference type="EMBL" id="CAG5081396.1"/>
    </source>
</evidence>
<evidence type="ECO:0000256" key="2">
    <source>
        <dbReference type="ARBA" id="ARBA00006472"/>
    </source>
</evidence>
<dbReference type="GO" id="GO:0006729">
    <property type="term" value="P:tetrahydrobiopterin biosynthetic process"/>
    <property type="evidence" value="ECO:0007669"/>
    <property type="project" value="InterPro"/>
</dbReference>
<dbReference type="PANTHER" id="PTHR12599:SF0">
    <property type="entry name" value="PTERIN-4-ALPHA-CARBINOLAMINE DEHYDRATASE"/>
    <property type="match status" value="1"/>
</dbReference>
<proteinExistence type="inferred from homology"/>
<dbReference type="KEGG" id="ptan:CRYO30217_01619"/>
<evidence type="ECO:0000313" key="6">
    <source>
        <dbReference type="Proteomes" id="UP000683507"/>
    </source>
</evidence>
<organism evidence="5 6">
    <name type="scientific">Parvicella tangerina</name>
    <dbReference type="NCBI Taxonomy" id="2829795"/>
    <lineage>
        <taxon>Bacteria</taxon>
        <taxon>Pseudomonadati</taxon>
        <taxon>Bacteroidota</taxon>
        <taxon>Flavobacteriia</taxon>
        <taxon>Flavobacteriales</taxon>
        <taxon>Parvicellaceae</taxon>
        <taxon>Parvicella</taxon>
    </lineage>
</organism>
<dbReference type="SUPFAM" id="SSF55248">
    <property type="entry name" value="PCD-like"/>
    <property type="match status" value="1"/>
</dbReference>
<comment type="similarity">
    <text evidence="2">Belongs to the pterin-4-alpha-carbinolamine dehydratase family.</text>
</comment>